<keyword evidence="11" id="KW-1185">Reference proteome</keyword>
<sequence length="422" mass="44535">MVSRILCAAVALSATAPFVSAQVPAIANRPDAVYQDFADKVTSFIAAKGCGNDATNPATGNVLPPLWVRFAFHDFGTWFQGNFSFGFDGSIIDELDRHGNEGLFLADMAHEFFPESNPNTTIPIADAINLAAIATIKVCGGPSINFTSGLLQSSPDPDHLVPLPTDSAPLTVDNLTRMGFNAVQIVSIVTGSHTFGGVHAASNPELTSEFFAPFDSTPGVFDNDIFKQVLNGNCKIPFDCFLANNEPYRSIVQESFTLGVSSGVFVSDLQVTPILPLPLLLLLLLLLVPPLSSPPPADPPGPPQYPAGGSNFISKNENRTEKITSPVIENAGPTVTICEPTNAEMGRNEQWSGVEIAAERSAGAGKCAYRLLMLAPQQKMCAALRRGCFGDSGVVLAFSMAEGRCFSGGPCGVGAPDRNGAK</sequence>
<evidence type="ECO:0000313" key="11">
    <source>
        <dbReference type="Proteomes" id="UP000269721"/>
    </source>
</evidence>
<dbReference type="Gene3D" id="1.10.520.10">
    <property type="match status" value="1"/>
</dbReference>
<keyword evidence="7" id="KW-0408">Iron</keyword>
<dbReference type="AlphaFoldDB" id="A0A4P9WCK5"/>
<keyword evidence="6 8" id="KW-0560">Oxidoreductase</keyword>
<dbReference type="Gene3D" id="1.10.420.10">
    <property type="entry name" value="Peroxidase, domain 2"/>
    <property type="match status" value="1"/>
</dbReference>
<dbReference type="SUPFAM" id="SSF48113">
    <property type="entry name" value="Heme-dependent peroxidases"/>
    <property type="match status" value="1"/>
</dbReference>
<dbReference type="InterPro" id="IPR010255">
    <property type="entry name" value="Haem_peroxidase_sf"/>
</dbReference>
<dbReference type="GO" id="GO:0046872">
    <property type="term" value="F:metal ion binding"/>
    <property type="evidence" value="ECO:0007669"/>
    <property type="project" value="UniProtKB-UniRule"/>
</dbReference>
<evidence type="ECO:0000256" key="3">
    <source>
        <dbReference type="ARBA" id="ARBA00022559"/>
    </source>
</evidence>
<gene>
    <name evidence="10" type="ORF">BDK51DRAFT_46721</name>
</gene>
<comment type="function">
    <text evidence="1">Destroys radicals which are normally produced within the cells and which are toxic to biological systems.</text>
</comment>
<dbReference type="GO" id="GO:0020037">
    <property type="term" value="F:heme binding"/>
    <property type="evidence" value="ECO:0007669"/>
    <property type="project" value="UniProtKB-UniRule"/>
</dbReference>
<evidence type="ECO:0000256" key="4">
    <source>
        <dbReference type="ARBA" id="ARBA00022617"/>
    </source>
</evidence>
<evidence type="ECO:0000256" key="2">
    <source>
        <dbReference type="ARBA" id="ARBA00005997"/>
    </source>
</evidence>
<organism evidence="10 11">
    <name type="scientific">Blyttiomyces helicus</name>
    <dbReference type="NCBI Taxonomy" id="388810"/>
    <lineage>
        <taxon>Eukaryota</taxon>
        <taxon>Fungi</taxon>
        <taxon>Fungi incertae sedis</taxon>
        <taxon>Chytridiomycota</taxon>
        <taxon>Chytridiomycota incertae sedis</taxon>
        <taxon>Chytridiomycetes</taxon>
        <taxon>Chytridiomycetes incertae sedis</taxon>
        <taxon>Blyttiomyces</taxon>
    </lineage>
</organism>
<proteinExistence type="inferred from homology"/>
<dbReference type="GO" id="GO:0004601">
    <property type="term" value="F:peroxidase activity"/>
    <property type="evidence" value="ECO:0007669"/>
    <property type="project" value="UniProtKB-KW"/>
</dbReference>
<dbReference type="CDD" id="cd00314">
    <property type="entry name" value="plant_peroxidase_like"/>
    <property type="match status" value="1"/>
</dbReference>
<dbReference type="PRINTS" id="PR00459">
    <property type="entry name" value="ASPEROXIDASE"/>
</dbReference>
<dbReference type="PRINTS" id="PR00458">
    <property type="entry name" value="PEROXIDASE"/>
</dbReference>
<evidence type="ECO:0000256" key="5">
    <source>
        <dbReference type="ARBA" id="ARBA00022723"/>
    </source>
</evidence>
<protein>
    <recommendedName>
        <fullName evidence="8">Peroxidase</fullName>
        <ecNumber evidence="8">1.11.1.-</ecNumber>
    </recommendedName>
</protein>
<dbReference type="PANTHER" id="PTHR31356">
    <property type="entry name" value="THYLAKOID LUMENAL 29 KDA PROTEIN, CHLOROPLASTIC-RELATED"/>
    <property type="match status" value="1"/>
</dbReference>
<evidence type="ECO:0000256" key="1">
    <source>
        <dbReference type="ARBA" id="ARBA00003917"/>
    </source>
</evidence>
<dbReference type="GO" id="GO:0000302">
    <property type="term" value="P:response to reactive oxygen species"/>
    <property type="evidence" value="ECO:0007669"/>
    <property type="project" value="TreeGrafter"/>
</dbReference>
<comment type="similarity">
    <text evidence="2">Belongs to the peroxidase family. Cytochrome c peroxidase subfamily.</text>
</comment>
<dbReference type="Pfam" id="PF00141">
    <property type="entry name" value="peroxidase"/>
    <property type="match status" value="1"/>
</dbReference>
<evidence type="ECO:0000256" key="7">
    <source>
        <dbReference type="ARBA" id="ARBA00023004"/>
    </source>
</evidence>
<accession>A0A4P9WCK5</accession>
<feature type="chain" id="PRO_5020835284" description="Peroxidase" evidence="8">
    <location>
        <begin position="22"/>
        <end position="422"/>
    </location>
</feature>
<dbReference type="PANTHER" id="PTHR31356:SF36">
    <property type="entry name" value="L-ASCORBATE PEROXIDASE 3"/>
    <property type="match status" value="1"/>
</dbReference>
<feature type="domain" description="Plant heme peroxidase family profile" evidence="9">
    <location>
        <begin position="121"/>
        <end position="254"/>
    </location>
</feature>
<keyword evidence="8" id="KW-0732">Signal</keyword>
<dbReference type="GO" id="GO:0042744">
    <property type="term" value="P:hydrogen peroxide catabolic process"/>
    <property type="evidence" value="ECO:0007669"/>
    <property type="project" value="TreeGrafter"/>
</dbReference>
<dbReference type="InterPro" id="IPR044831">
    <property type="entry name" value="Ccp1-like"/>
</dbReference>
<dbReference type="Proteomes" id="UP000269721">
    <property type="component" value="Unassembled WGS sequence"/>
</dbReference>
<keyword evidence="4" id="KW-0349">Heme</keyword>
<keyword evidence="3 8" id="KW-0575">Peroxidase</keyword>
<dbReference type="EMBL" id="KZ995651">
    <property type="protein sequence ID" value="RKO90244.1"/>
    <property type="molecule type" value="Genomic_DNA"/>
</dbReference>
<evidence type="ECO:0000313" key="10">
    <source>
        <dbReference type="EMBL" id="RKO90244.1"/>
    </source>
</evidence>
<feature type="signal peptide" evidence="8">
    <location>
        <begin position="1"/>
        <end position="21"/>
    </location>
</feature>
<dbReference type="InterPro" id="IPR002016">
    <property type="entry name" value="Haem_peroxidase"/>
</dbReference>
<evidence type="ECO:0000259" key="9">
    <source>
        <dbReference type="PROSITE" id="PS50873"/>
    </source>
</evidence>
<dbReference type="EC" id="1.11.1.-" evidence="8"/>
<reference evidence="11" key="1">
    <citation type="journal article" date="2018" name="Nat. Microbiol.">
        <title>Leveraging single-cell genomics to expand the fungal tree of life.</title>
        <authorList>
            <person name="Ahrendt S.R."/>
            <person name="Quandt C.A."/>
            <person name="Ciobanu D."/>
            <person name="Clum A."/>
            <person name="Salamov A."/>
            <person name="Andreopoulos B."/>
            <person name="Cheng J.F."/>
            <person name="Woyke T."/>
            <person name="Pelin A."/>
            <person name="Henrissat B."/>
            <person name="Reynolds N.K."/>
            <person name="Benny G.L."/>
            <person name="Smith M.E."/>
            <person name="James T.Y."/>
            <person name="Grigoriev I.V."/>
        </authorList>
    </citation>
    <scope>NUCLEOTIDE SEQUENCE [LARGE SCALE GENOMIC DNA]</scope>
</reference>
<dbReference type="PROSITE" id="PS50873">
    <property type="entry name" value="PEROXIDASE_4"/>
    <property type="match status" value="1"/>
</dbReference>
<evidence type="ECO:0000256" key="8">
    <source>
        <dbReference type="RuleBase" id="RU363051"/>
    </source>
</evidence>
<dbReference type="OrthoDB" id="2113341at2759"/>
<evidence type="ECO:0000256" key="6">
    <source>
        <dbReference type="ARBA" id="ARBA00023002"/>
    </source>
</evidence>
<dbReference type="InterPro" id="IPR002207">
    <property type="entry name" value="Peroxidase_I"/>
</dbReference>
<dbReference type="GO" id="GO:0034599">
    <property type="term" value="P:cellular response to oxidative stress"/>
    <property type="evidence" value="ECO:0007669"/>
    <property type="project" value="InterPro"/>
</dbReference>
<name>A0A4P9WCK5_9FUNG</name>
<keyword evidence="5" id="KW-0479">Metal-binding</keyword>